<dbReference type="AlphaFoldDB" id="A0A146K200"/>
<proteinExistence type="predicted"/>
<name>A0A146K200_9EUKA</name>
<organism evidence="1">
    <name type="scientific">Trepomonas sp. PC1</name>
    <dbReference type="NCBI Taxonomy" id="1076344"/>
    <lineage>
        <taxon>Eukaryota</taxon>
        <taxon>Metamonada</taxon>
        <taxon>Diplomonadida</taxon>
        <taxon>Hexamitidae</taxon>
        <taxon>Hexamitinae</taxon>
        <taxon>Trepomonas</taxon>
    </lineage>
</organism>
<feature type="non-terminal residue" evidence="1">
    <location>
        <position position="1"/>
    </location>
</feature>
<reference evidence="1" key="1">
    <citation type="submission" date="2015-07" db="EMBL/GenBank/DDBJ databases">
        <title>Adaptation to a free-living lifestyle via gene acquisitions in the diplomonad Trepomonas sp. PC1.</title>
        <authorList>
            <person name="Xu F."/>
            <person name="Jerlstrom-Hultqvist J."/>
            <person name="Kolisko M."/>
            <person name="Simpson A.G.B."/>
            <person name="Roger A.J."/>
            <person name="Svard S.G."/>
            <person name="Andersson J.O."/>
        </authorList>
    </citation>
    <scope>NUCLEOTIDE SEQUENCE</scope>
    <source>
        <strain evidence="1">PC1</strain>
    </source>
</reference>
<dbReference type="EMBL" id="GDID01007037">
    <property type="protein sequence ID" value="JAP89569.1"/>
    <property type="molecule type" value="Transcribed_RNA"/>
</dbReference>
<sequence>FEQAYTEDVDADLQKLCQQQLCLLIGYLSQKDKKYLAFAQQKLNLLVECQLISNAIDMAQYMNEQGKIKKLYENMKQNNQISQFHEFKFDQYYNPTKIDLVESEVSSEQKTPQLNQVNFCLFDIEEVISDIKEIGLVEASQSLFHSTITAKTVLNPPFTQYIKQLSFQLLMCDELHLLKEELTKVLCQLGIKDSSKFYSTIICYLIQLMKQDYCNLSQFLQNVIKFISLLIFQQKCSFSQVLTEINKLNTELKKQFVSQIFVQLVNLSNFSTIEDLTEEMKPEFRFQMTSIVQESDFKAIYNLNSSNSYQQFAKNTKFGYFDQQDCNIKNVPNHFEANYIQMFQNIVQKEQQVIQQLVNMFQQQNQNQFQFFSEFFDEIQLKPIMNAFIKFIQGYKSEEDGLKNEIYRLKLQIMNRQKGQFCVKMAYDLLKEMRASQDSYDFFGLLKEI</sequence>
<accession>A0A146K200</accession>
<protein>
    <submittedName>
        <fullName evidence="1">Uncharacterized protein</fullName>
    </submittedName>
</protein>
<gene>
    <name evidence="1" type="ORF">TPC1_30936</name>
</gene>
<evidence type="ECO:0000313" key="1">
    <source>
        <dbReference type="EMBL" id="JAP89569.1"/>
    </source>
</evidence>
<feature type="non-terminal residue" evidence="1">
    <location>
        <position position="449"/>
    </location>
</feature>